<feature type="domain" description="Transglycosylase SLT" evidence="4">
    <location>
        <begin position="64"/>
        <end position="168"/>
    </location>
</feature>
<evidence type="ECO:0000256" key="1">
    <source>
        <dbReference type="ARBA" id="ARBA00007734"/>
    </source>
</evidence>
<dbReference type="InterPro" id="IPR023346">
    <property type="entry name" value="Lysozyme-like_dom_sf"/>
</dbReference>
<evidence type="ECO:0000313" key="5">
    <source>
        <dbReference type="EMBL" id="OYX58005.1"/>
    </source>
</evidence>
<comment type="caution">
    <text evidence="5">The sequence shown here is derived from an EMBL/GenBank/DDBJ whole genome shotgun (WGS) entry which is preliminary data.</text>
</comment>
<dbReference type="Pfam" id="PF01464">
    <property type="entry name" value="SLT"/>
    <property type="match status" value="1"/>
</dbReference>
<comment type="similarity">
    <text evidence="1">Belongs to the transglycosylase Slt family.</text>
</comment>
<evidence type="ECO:0000256" key="3">
    <source>
        <dbReference type="SAM" id="SignalP"/>
    </source>
</evidence>
<gene>
    <name evidence="5" type="ORF">B7Y86_03030</name>
</gene>
<dbReference type="EMBL" id="NCEQ01000003">
    <property type="protein sequence ID" value="OYX58005.1"/>
    <property type="molecule type" value="Genomic_DNA"/>
</dbReference>
<keyword evidence="3" id="KW-0732">Signal</keyword>
<name>A0A258HLV6_9CAUL</name>
<proteinExistence type="inferred from homology"/>
<organism evidence="5 6">
    <name type="scientific">Brevundimonas subvibrioides</name>
    <dbReference type="NCBI Taxonomy" id="74313"/>
    <lineage>
        <taxon>Bacteria</taxon>
        <taxon>Pseudomonadati</taxon>
        <taxon>Pseudomonadota</taxon>
        <taxon>Alphaproteobacteria</taxon>
        <taxon>Caulobacterales</taxon>
        <taxon>Caulobacteraceae</taxon>
        <taxon>Brevundimonas</taxon>
    </lineage>
</organism>
<dbReference type="SUPFAM" id="SSF53955">
    <property type="entry name" value="Lysozyme-like"/>
    <property type="match status" value="1"/>
</dbReference>
<dbReference type="PANTHER" id="PTHR37423">
    <property type="entry name" value="SOLUBLE LYTIC MUREIN TRANSGLYCOSYLASE-RELATED"/>
    <property type="match status" value="1"/>
</dbReference>
<dbReference type="InterPro" id="IPR008258">
    <property type="entry name" value="Transglycosylase_SLT_dom_1"/>
</dbReference>
<comment type="similarity">
    <text evidence="2">Belongs to the virb1 family.</text>
</comment>
<accession>A0A258HLV6</accession>
<dbReference type="AlphaFoldDB" id="A0A258HLV6"/>
<protein>
    <submittedName>
        <fullName evidence="5">Transglycosylase</fullName>
    </submittedName>
</protein>
<evidence type="ECO:0000313" key="6">
    <source>
        <dbReference type="Proteomes" id="UP000216147"/>
    </source>
</evidence>
<feature type="chain" id="PRO_5012446391" evidence="3">
    <location>
        <begin position="21"/>
        <end position="201"/>
    </location>
</feature>
<sequence>MVRPFWAALALVLAAGNASAQTVDWRNSGGDLFGRPAAQPVSDLAGVDDLTPRLAPLSQPFMDAIAAAAERHGLDPKMLHALVIVESAYRVDAVSPVGAGGLTQLMPGTAADLAVRDRFDPIENLNGGADYLARQLLRFGDVRLAFAAYNSGPDRVARLGRIPNIAETQAYVAAAVDCYLALSAGRGARNSWECRAPEPRR</sequence>
<evidence type="ECO:0000256" key="2">
    <source>
        <dbReference type="ARBA" id="ARBA00009387"/>
    </source>
</evidence>
<dbReference type="CDD" id="cd00254">
    <property type="entry name" value="LT-like"/>
    <property type="match status" value="1"/>
</dbReference>
<evidence type="ECO:0000259" key="4">
    <source>
        <dbReference type="Pfam" id="PF01464"/>
    </source>
</evidence>
<dbReference type="Gene3D" id="1.10.530.10">
    <property type="match status" value="1"/>
</dbReference>
<dbReference type="PANTHER" id="PTHR37423:SF2">
    <property type="entry name" value="MEMBRANE-BOUND LYTIC MUREIN TRANSGLYCOSYLASE C"/>
    <property type="match status" value="1"/>
</dbReference>
<reference evidence="5 6" key="1">
    <citation type="submission" date="2017-03" db="EMBL/GenBank/DDBJ databases">
        <title>Lifting the veil on microbial sulfur biogeochemistry in mining wastewaters.</title>
        <authorList>
            <person name="Kantor R.S."/>
            <person name="Colenbrander Nelson T."/>
            <person name="Marshall S."/>
            <person name="Bennett D."/>
            <person name="Apte S."/>
            <person name="Camacho D."/>
            <person name="Thomas B.C."/>
            <person name="Warren L.A."/>
            <person name="Banfield J.F."/>
        </authorList>
    </citation>
    <scope>NUCLEOTIDE SEQUENCE [LARGE SCALE GENOMIC DNA]</scope>
    <source>
        <strain evidence="5">32-68-21</strain>
    </source>
</reference>
<dbReference type="Proteomes" id="UP000216147">
    <property type="component" value="Unassembled WGS sequence"/>
</dbReference>
<feature type="signal peptide" evidence="3">
    <location>
        <begin position="1"/>
        <end position="20"/>
    </location>
</feature>